<feature type="chain" id="PRO_5009578953" description="RagB/SusD domain-containing protein" evidence="2">
    <location>
        <begin position="30"/>
        <end position="448"/>
    </location>
</feature>
<protein>
    <recommendedName>
        <fullName evidence="5">RagB/SusD domain-containing protein</fullName>
    </recommendedName>
</protein>
<gene>
    <name evidence="3" type="ORF">BEN48_14235</name>
</gene>
<dbReference type="SUPFAM" id="SSF48452">
    <property type="entry name" value="TPR-like"/>
    <property type="match status" value="1"/>
</dbReference>
<reference evidence="3 4" key="1">
    <citation type="submission" date="2016-08" db="EMBL/GenBank/DDBJ databases">
        <title>Hymenobacter coccineus sp. nov., Hymenobacter lapidarius sp. nov. and Hymenobacter glacialis sp. nov., isolated from Antarctic soil.</title>
        <authorList>
            <person name="Sedlacek I."/>
            <person name="Kralova S."/>
            <person name="Kyrova K."/>
            <person name="Maslanova I."/>
            <person name="Stankova E."/>
            <person name="Vrbovska V."/>
            <person name="Nemec M."/>
            <person name="Bartak M."/>
            <person name="Svec P."/>
            <person name="Busse H.-J."/>
            <person name="Pantucek R."/>
        </authorList>
    </citation>
    <scope>NUCLEOTIDE SEQUENCE [LARGE SCALE GENOMIC DNA]</scope>
    <source>
        <strain evidence="3 4">CCM 8648</strain>
    </source>
</reference>
<dbReference type="AlphaFoldDB" id="A0A1G1T4G6"/>
<proteinExistence type="predicted"/>
<dbReference type="RefSeq" id="WP_070734039.1">
    <property type="nucleotide sequence ID" value="NZ_MDZC01000056.1"/>
</dbReference>
<dbReference type="STRING" id="1908236.BEN48_14235"/>
<keyword evidence="4" id="KW-1185">Reference proteome</keyword>
<dbReference type="InterPro" id="IPR011990">
    <property type="entry name" value="TPR-like_helical_dom_sf"/>
</dbReference>
<feature type="region of interest" description="Disordered" evidence="1">
    <location>
        <begin position="409"/>
        <end position="448"/>
    </location>
</feature>
<dbReference type="EMBL" id="MDZC01000056">
    <property type="protein sequence ID" value="OGX85756.1"/>
    <property type="molecule type" value="Genomic_DNA"/>
</dbReference>
<evidence type="ECO:0000256" key="1">
    <source>
        <dbReference type="SAM" id="MobiDB-lite"/>
    </source>
</evidence>
<name>A0A1G1T4G6_9BACT</name>
<evidence type="ECO:0000256" key="2">
    <source>
        <dbReference type="SAM" id="SignalP"/>
    </source>
</evidence>
<feature type="signal peptide" evidence="2">
    <location>
        <begin position="1"/>
        <end position="29"/>
    </location>
</feature>
<comment type="caution">
    <text evidence="3">The sequence shown here is derived from an EMBL/GenBank/DDBJ whole genome shotgun (WGS) entry which is preliminary data.</text>
</comment>
<dbReference type="Proteomes" id="UP000177791">
    <property type="component" value="Unassembled WGS sequence"/>
</dbReference>
<keyword evidence="2" id="KW-0732">Signal</keyword>
<evidence type="ECO:0000313" key="3">
    <source>
        <dbReference type="EMBL" id="OGX85756.1"/>
    </source>
</evidence>
<dbReference type="Gene3D" id="1.25.40.390">
    <property type="match status" value="1"/>
</dbReference>
<accession>A0A1G1T4G6</accession>
<evidence type="ECO:0000313" key="4">
    <source>
        <dbReference type="Proteomes" id="UP000177791"/>
    </source>
</evidence>
<organism evidence="3 4">
    <name type="scientific">Hymenobacter glacialis</name>
    <dbReference type="NCBI Taxonomy" id="1908236"/>
    <lineage>
        <taxon>Bacteria</taxon>
        <taxon>Pseudomonadati</taxon>
        <taxon>Bacteroidota</taxon>
        <taxon>Cytophagia</taxon>
        <taxon>Cytophagales</taxon>
        <taxon>Hymenobacteraceae</taxon>
        <taxon>Hymenobacter</taxon>
    </lineage>
</organism>
<evidence type="ECO:0008006" key="5">
    <source>
        <dbReference type="Google" id="ProtNLM"/>
    </source>
</evidence>
<sequence>MTISDFTRPCRLAAQLLLGAVLLATSACSLDLPNPNAGDDVQTLTTREGLFALSVGLRQAYSTSALEPIILTTGATTREVKGVTTFFNVTEVEQGGAQLSPNNANTTALFSRNYRVVRVADQLIAAAPNVLAADAPARSAVLAHAYLFKAAALAGVAQGFEQGPLTAADGAPAFVPRAQLLAEAIRLLDLAATEFASNAPPADFNTQVLGAGFNLPNTIQAYRARFNLRAGNYAAARAAANLVTLSVRSAFAYSNQLPNPIFQNSTLAGANFRPRDNFGLPAALVEPGDGRLAFFLSGPVVVDRNNGSTDNVRTLAGFFLTQTSEIPAYQPDEMRLIRAETNLRQAAPDLAAALVDINAVRTQTTGDPWNVYPNLPAYAGPLTVDALLLEVYKQRSAELFLSGQRLEDSRRFGRPAPPANLTERTRNFYPYPQQERVNNPNTPADPAI</sequence>